<reference evidence="11 12" key="1">
    <citation type="submission" date="2019-07" db="EMBL/GenBank/DDBJ databases">
        <title>Whole genome shotgun sequence of Gluconobacter wancherniae NBRC 103581.</title>
        <authorList>
            <person name="Hosoyama A."/>
            <person name="Uohara A."/>
            <person name="Ohji S."/>
            <person name="Ichikawa N."/>
        </authorList>
    </citation>
    <scope>NUCLEOTIDE SEQUENCE [LARGE SCALE GENOMIC DNA]</scope>
    <source>
        <strain evidence="11 12">NBRC 103581</strain>
    </source>
</reference>
<dbReference type="InterPro" id="IPR011527">
    <property type="entry name" value="ABC1_TM_dom"/>
</dbReference>
<feature type="transmembrane region" description="Helical" evidence="7">
    <location>
        <begin position="167"/>
        <end position="193"/>
    </location>
</feature>
<feature type="domain" description="ABC transmembrane type-1" evidence="9">
    <location>
        <begin position="171"/>
        <end position="443"/>
    </location>
</feature>
<dbReference type="GO" id="GO:0016887">
    <property type="term" value="F:ATP hydrolysis activity"/>
    <property type="evidence" value="ECO:0007669"/>
    <property type="project" value="InterPro"/>
</dbReference>
<dbReference type="Gene3D" id="3.40.50.300">
    <property type="entry name" value="P-loop containing nucleotide triphosphate hydrolases"/>
    <property type="match status" value="1"/>
</dbReference>
<gene>
    <name evidence="11" type="ORF">GWA01_19330</name>
</gene>
<dbReference type="PANTHER" id="PTHR24221">
    <property type="entry name" value="ATP-BINDING CASSETTE SUB-FAMILY B"/>
    <property type="match status" value="1"/>
</dbReference>
<comment type="subcellular location">
    <subcellularLocation>
        <location evidence="1">Cell membrane</location>
        <topology evidence="1">Multi-pass membrane protein</topology>
    </subcellularLocation>
</comment>
<protein>
    <submittedName>
        <fullName evidence="11">Toxin transporter</fullName>
    </submittedName>
</protein>
<keyword evidence="4" id="KW-0067">ATP-binding</keyword>
<keyword evidence="2 7" id="KW-0812">Transmembrane</keyword>
<evidence type="ECO:0000259" key="9">
    <source>
        <dbReference type="PROSITE" id="PS50929"/>
    </source>
</evidence>
<dbReference type="InterPro" id="IPR039421">
    <property type="entry name" value="Type_1_exporter"/>
</dbReference>
<dbReference type="SUPFAM" id="SSF52540">
    <property type="entry name" value="P-loop containing nucleoside triphosphate hydrolases"/>
    <property type="match status" value="1"/>
</dbReference>
<dbReference type="GO" id="GO:0140359">
    <property type="term" value="F:ABC-type transporter activity"/>
    <property type="evidence" value="ECO:0007669"/>
    <property type="project" value="InterPro"/>
</dbReference>
<dbReference type="PANTHER" id="PTHR24221:SF606">
    <property type="entry name" value="COLICIN V SECRETION-PROCESSING ATP-BINDING PROTEIN"/>
    <property type="match status" value="1"/>
</dbReference>
<dbReference type="InterPro" id="IPR003439">
    <property type="entry name" value="ABC_transporter-like_ATP-bd"/>
</dbReference>
<evidence type="ECO:0000259" key="10">
    <source>
        <dbReference type="PROSITE" id="PS50990"/>
    </source>
</evidence>
<evidence type="ECO:0000313" key="12">
    <source>
        <dbReference type="Proteomes" id="UP000321230"/>
    </source>
</evidence>
<evidence type="ECO:0000256" key="2">
    <source>
        <dbReference type="ARBA" id="ARBA00022692"/>
    </source>
</evidence>
<dbReference type="Gene3D" id="3.90.70.10">
    <property type="entry name" value="Cysteine proteinases"/>
    <property type="match status" value="1"/>
</dbReference>
<dbReference type="Pfam" id="PF00005">
    <property type="entry name" value="ABC_tran"/>
    <property type="match status" value="1"/>
</dbReference>
<dbReference type="GO" id="GO:0034040">
    <property type="term" value="F:ATPase-coupled lipid transmembrane transporter activity"/>
    <property type="evidence" value="ECO:0007669"/>
    <property type="project" value="TreeGrafter"/>
</dbReference>
<dbReference type="InterPro" id="IPR003593">
    <property type="entry name" value="AAA+_ATPase"/>
</dbReference>
<dbReference type="Gene3D" id="1.20.1560.10">
    <property type="entry name" value="ABC transporter type 1, transmembrane domain"/>
    <property type="match status" value="1"/>
</dbReference>
<proteinExistence type="predicted"/>
<dbReference type="CDD" id="cd18567">
    <property type="entry name" value="ABC_6TM_CvaB_RaxB_like"/>
    <property type="match status" value="1"/>
</dbReference>
<dbReference type="GO" id="GO:0005524">
    <property type="term" value="F:ATP binding"/>
    <property type="evidence" value="ECO:0007669"/>
    <property type="project" value="UniProtKB-KW"/>
</dbReference>
<feature type="domain" description="Peptidase C39" evidence="10">
    <location>
        <begin position="18"/>
        <end position="137"/>
    </location>
</feature>
<dbReference type="SMART" id="SM00382">
    <property type="entry name" value="AAA"/>
    <property type="match status" value="1"/>
</dbReference>
<dbReference type="PROSITE" id="PS50990">
    <property type="entry name" value="PEPTIDASE_C39"/>
    <property type="match status" value="1"/>
</dbReference>
<evidence type="ECO:0000256" key="1">
    <source>
        <dbReference type="ARBA" id="ARBA00004651"/>
    </source>
</evidence>
<dbReference type="GO" id="GO:0005886">
    <property type="term" value="C:plasma membrane"/>
    <property type="evidence" value="ECO:0007669"/>
    <property type="project" value="UniProtKB-SubCell"/>
</dbReference>
<evidence type="ECO:0000256" key="3">
    <source>
        <dbReference type="ARBA" id="ARBA00022741"/>
    </source>
</evidence>
<organism evidence="11 12">
    <name type="scientific">Gluconobacter wancherniae NBRC 103581</name>
    <dbReference type="NCBI Taxonomy" id="656744"/>
    <lineage>
        <taxon>Bacteria</taxon>
        <taxon>Pseudomonadati</taxon>
        <taxon>Pseudomonadota</taxon>
        <taxon>Alphaproteobacteria</taxon>
        <taxon>Acetobacterales</taxon>
        <taxon>Acetobacteraceae</taxon>
        <taxon>Gluconobacter</taxon>
    </lineage>
</organism>
<evidence type="ECO:0000256" key="7">
    <source>
        <dbReference type="SAM" id="Phobius"/>
    </source>
</evidence>
<keyword evidence="12" id="KW-1185">Reference proteome</keyword>
<keyword evidence="6 7" id="KW-0472">Membrane</keyword>
<dbReference type="GO" id="GO:0008233">
    <property type="term" value="F:peptidase activity"/>
    <property type="evidence" value="ECO:0007669"/>
    <property type="project" value="InterPro"/>
</dbReference>
<evidence type="ECO:0000256" key="6">
    <source>
        <dbReference type="ARBA" id="ARBA00023136"/>
    </source>
</evidence>
<evidence type="ECO:0000256" key="5">
    <source>
        <dbReference type="ARBA" id="ARBA00022989"/>
    </source>
</evidence>
<dbReference type="Proteomes" id="UP000321230">
    <property type="component" value="Unassembled WGS sequence"/>
</dbReference>
<dbReference type="EMBL" id="BJUZ01000002">
    <property type="protein sequence ID" value="GEK94163.1"/>
    <property type="molecule type" value="Genomic_DNA"/>
</dbReference>
<evidence type="ECO:0000313" key="11">
    <source>
        <dbReference type="EMBL" id="GEK94163.1"/>
    </source>
</evidence>
<name>A0A511B3C4_9PROT</name>
<dbReference type="InterPro" id="IPR005074">
    <property type="entry name" value="Peptidase_C39"/>
</dbReference>
<dbReference type="GO" id="GO:0006508">
    <property type="term" value="P:proteolysis"/>
    <property type="evidence" value="ECO:0007669"/>
    <property type="project" value="InterPro"/>
</dbReference>
<feature type="transmembrane region" description="Helical" evidence="7">
    <location>
        <begin position="300"/>
        <end position="321"/>
    </location>
</feature>
<dbReference type="RefSeq" id="WP_146796983.1">
    <property type="nucleotide sequence ID" value="NZ_BARC01000006.1"/>
</dbReference>
<keyword evidence="5 7" id="KW-1133">Transmembrane helix</keyword>
<evidence type="ECO:0000259" key="8">
    <source>
        <dbReference type="PROSITE" id="PS50893"/>
    </source>
</evidence>
<dbReference type="OrthoDB" id="5288404at2"/>
<dbReference type="AlphaFoldDB" id="A0A511B3C4"/>
<dbReference type="InterPro" id="IPR027417">
    <property type="entry name" value="P-loop_NTPase"/>
</dbReference>
<sequence>MLKELQFGFGRHVPIVLQSEAAECGLACLAMIMGYHGHPIDIATFRRQQGTSSQGCTLQELTAIAGRVGFNSRAVRLDLEDLDKLSLPCVLHWGMNHFVVLTAIKGRTVTLHDPSTGRRTVLQAELSREFTGVALELTPTERFEQKDERNTLRVRDLFRHIGGLKPALAYLFLLSLGLELVALVSPMVSQIIIDEVLVTGDHDLLTTVACGMVVLLLLQMLIASVRSWAVVMFGSRVSLKWNASLFSHLTRLPLDYFTRRHIGDVISRFGSLTSIQHTLTTDLVQTILDGIMAIGMGIMLFVYGGWLGVIACIAIALDLLVRLGTYGTYRAASEEAVVQDAKSQSHFIETLRNMATVKLLNLRERRQTAWLNSVIDSMNIHLRLQRFDLVFGRLGELIFGADRLIMLVLGAHQVMRGDMSVGMLVAFLSYKDQFASRIGSLINTGFKLRMLSIQTERLSDIVMSEPEPAGLPLPDVNPEDGQIFGSLTASGLSVRYAPDSPWIFRDLSLAVSAGQSVAIVGPSGCGKTTLLKALMGLLVPDEGHISMDGTEIKNLSLDGYRSRIAGVLQDDGLFSGSIRDNISGFGEAPDQKRIEECARRASIHDDIMRMPMRYETLVGDMGSSLSGGQKQRVILARALYRSPQILFLDEATSHLDELTESHVANALRSLRITRIMVAHRPATIAQADIVMELRNGTLHLRSKIDALPQKPVTRTAFPGIGGYGNWGAASPGA</sequence>
<accession>A0A511B3C4</accession>
<dbReference type="SUPFAM" id="SSF90123">
    <property type="entry name" value="ABC transporter transmembrane region"/>
    <property type="match status" value="1"/>
</dbReference>
<evidence type="ECO:0000256" key="4">
    <source>
        <dbReference type="ARBA" id="ARBA00022840"/>
    </source>
</evidence>
<dbReference type="PROSITE" id="PS50893">
    <property type="entry name" value="ABC_TRANSPORTER_2"/>
    <property type="match status" value="1"/>
</dbReference>
<feature type="transmembrane region" description="Helical" evidence="7">
    <location>
        <begin position="205"/>
        <end position="231"/>
    </location>
</feature>
<feature type="domain" description="ABC transporter" evidence="8">
    <location>
        <begin position="487"/>
        <end position="720"/>
    </location>
</feature>
<dbReference type="Pfam" id="PF03412">
    <property type="entry name" value="Peptidase_C39"/>
    <property type="match status" value="1"/>
</dbReference>
<dbReference type="InterPro" id="IPR017871">
    <property type="entry name" value="ABC_transporter-like_CS"/>
</dbReference>
<dbReference type="PROSITE" id="PS50929">
    <property type="entry name" value="ABC_TM1F"/>
    <property type="match status" value="1"/>
</dbReference>
<dbReference type="InterPro" id="IPR036640">
    <property type="entry name" value="ABC1_TM_sf"/>
</dbReference>
<comment type="caution">
    <text evidence="11">The sequence shown here is derived from an EMBL/GenBank/DDBJ whole genome shotgun (WGS) entry which is preliminary data.</text>
</comment>
<keyword evidence="3" id="KW-0547">Nucleotide-binding</keyword>
<dbReference type="PROSITE" id="PS00211">
    <property type="entry name" value="ABC_TRANSPORTER_1"/>
    <property type="match status" value="1"/>
</dbReference>
<dbReference type="Pfam" id="PF00664">
    <property type="entry name" value="ABC_membrane"/>
    <property type="match status" value="1"/>
</dbReference>